<dbReference type="EMBL" id="JAKJXO020000006">
    <property type="protein sequence ID" value="KAL1603438.1"/>
    <property type="molecule type" value="Genomic_DNA"/>
</dbReference>
<dbReference type="SUPFAM" id="SSF51905">
    <property type="entry name" value="FAD/NAD(P)-binding domain"/>
    <property type="match status" value="1"/>
</dbReference>
<comment type="caution">
    <text evidence="5">The sequence shown here is derived from an EMBL/GenBank/DDBJ whole genome shotgun (WGS) entry which is preliminary data.</text>
</comment>
<keyword evidence="2" id="KW-0274">FAD</keyword>
<dbReference type="PANTHER" id="PTHR46720:SF3">
    <property type="entry name" value="FAD-BINDING DOMAIN-CONTAINING PROTEIN-RELATED"/>
    <property type="match status" value="1"/>
</dbReference>
<evidence type="ECO:0000313" key="6">
    <source>
        <dbReference type="Proteomes" id="UP001521785"/>
    </source>
</evidence>
<sequence length="426" mass="46968">MPHPIRIAISGGGLAGATLFHALHRFPHLDVHIFESASTFHESGMAIGVTRNAQAALELMSPTAVQTLERAGAVPMRGVRFILAQGEEQGKVIGEVDEKTAGKCLTSIVHRAAFLQELLADAPAERLHASKKLEGVDRRADQSLTLHFTDGTSHEYDILIGADGIHGTVRKIVLERSAAAMPRSTGIWMVMSLQPYAEAQASIGKGTIDLEQAREYSWIGQGTYLLHNLLSDGQLVQFVIASKDKEGEPEQWHRTVSNSEIKSLYQKWPQHLSKAVNELFCKETEHRAMYLWEHPPAPTYVSGPLCVMGDAAHATTPWQGSGGGMSIEDSLILSTLLGRSNTPGDALAALKAYDQVRRPRTQRIVESSRITGSILTGTNEEMRQYVDTPGKLLKRWDFILDIDMEKHRDEAISIMEQELRVAWGLV</sequence>
<evidence type="ECO:0000259" key="4">
    <source>
        <dbReference type="Pfam" id="PF01494"/>
    </source>
</evidence>
<keyword evidence="3" id="KW-0560">Oxidoreductase</keyword>
<evidence type="ECO:0000313" key="5">
    <source>
        <dbReference type="EMBL" id="KAL1603438.1"/>
    </source>
</evidence>
<proteinExistence type="predicted"/>
<dbReference type="InterPro" id="IPR051104">
    <property type="entry name" value="FAD_monoxygenase"/>
</dbReference>
<dbReference type="PANTHER" id="PTHR46720">
    <property type="entry name" value="HYDROXYLASE, PUTATIVE (AFU_ORTHOLOGUE AFUA_3G01460)-RELATED"/>
    <property type="match status" value="1"/>
</dbReference>
<dbReference type="Proteomes" id="UP001521785">
    <property type="component" value="Unassembled WGS sequence"/>
</dbReference>
<evidence type="ECO:0000256" key="3">
    <source>
        <dbReference type="ARBA" id="ARBA00023002"/>
    </source>
</evidence>
<dbReference type="InterPro" id="IPR002938">
    <property type="entry name" value="FAD-bd"/>
</dbReference>
<feature type="domain" description="FAD-binding" evidence="4">
    <location>
        <begin position="7"/>
        <end position="367"/>
    </location>
</feature>
<evidence type="ECO:0000256" key="2">
    <source>
        <dbReference type="ARBA" id="ARBA00022827"/>
    </source>
</evidence>
<reference evidence="5 6" key="1">
    <citation type="submission" date="2024-02" db="EMBL/GenBank/DDBJ databases">
        <title>De novo assembly and annotation of 12 fungi associated with fruit tree decline syndrome in Ontario, Canada.</title>
        <authorList>
            <person name="Sulman M."/>
            <person name="Ellouze W."/>
            <person name="Ilyukhin E."/>
        </authorList>
    </citation>
    <scope>NUCLEOTIDE SEQUENCE [LARGE SCALE GENOMIC DNA]</scope>
    <source>
        <strain evidence="5 6">M42-189</strain>
    </source>
</reference>
<organism evidence="5 6">
    <name type="scientific">Paraconiothyrium brasiliense</name>
    <dbReference type="NCBI Taxonomy" id="300254"/>
    <lineage>
        <taxon>Eukaryota</taxon>
        <taxon>Fungi</taxon>
        <taxon>Dikarya</taxon>
        <taxon>Ascomycota</taxon>
        <taxon>Pezizomycotina</taxon>
        <taxon>Dothideomycetes</taxon>
        <taxon>Pleosporomycetidae</taxon>
        <taxon>Pleosporales</taxon>
        <taxon>Massarineae</taxon>
        <taxon>Didymosphaeriaceae</taxon>
        <taxon>Paraconiothyrium</taxon>
    </lineage>
</organism>
<dbReference type="InterPro" id="IPR036188">
    <property type="entry name" value="FAD/NAD-bd_sf"/>
</dbReference>
<evidence type="ECO:0000256" key="1">
    <source>
        <dbReference type="ARBA" id="ARBA00022630"/>
    </source>
</evidence>
<keyword evidence="6" id="KW-1185">Reference proteome</keyword>
<keyword evidence="1" id="KW-0285">Flavoprotein</keyword>
<dbReference type="Pfam" id="PF01494">
    <property type="entry name" value="FAD_binding_3"/>
    <property type="match status" value="1"/>
</dbReference>
<accession>A0ABR3RGL6</accession>
<protein>
    <recommendedName>
        <fullName evidence="4">FAD-binding domain-containing protein</fullName>
    </recommendedName>
</protein>
<gene>
    <name evidence="5" type="ORF">SLS60_005025</name>
</gene>
<name>A0ABR3RGL6_9PLEO</name>
<dbReference type="PRINTS" id="PR00420">
    <property type="entry name" value="RNGMNOXGNASE"/>
</dbReference>
<dbReference type="Gene3D" id="3.50.50.60">
    <property type="entry name" value="FAD/NAD(P)-binding domain"/>
    <property type="match status" value="1"/>
</dbReference>